<evidence type="ECO:0000313" key="2">
    <source>
        <dbReference type="Proteomes" id="UP000294989"/>
    </source>
</evidence>
<dbReference type="Proteomes" id="UP000294989">
    <property type="component" value="Segment"/>
</dbReference>
<dbReference type="EMBL" id="MK327934">
    <property type="protein sequence ID" value="QBO62763.1"/>
    <property type="molecule type" value="Genomic_DNA"/>
</dbReference>
<name>A0A482GE16_9CAUD</name>
<organism evidence="1 2">
    <name type="scientific">Escherichia phage vB_EcoM_G2469</name>
    <dbReference type="NCBI Taxonomy" id="2502415"/>
    <lineage>
        <taxon>Viruses</taxon>
        <taxon>Duplodnaviria</taxon>
        <taxon>Heunggongvirae</taxon>
        <taxon>Uroviricota</taxon>
        <taxon>Caudoviricetes</taxon>
        <taxon>Pantevenvirales</taxon>
        <taxon>Straboviridae</taxon>
        <taxon>Tevenvirinae</taxon>
        <taxon>Mosigvirus</taxon>
        <taxon>Mosigvirus mar005p1</taxon>
    </lineage>
</organism>
<reference evidence="1 2" key="1">
    <citation type="submission" date="2018-12" db="EMBL/GenBank/DDBJ databases">
        <title>Still something new to discover - new insights into E. coli phage diversity and taxonomy.</title>
        <authorList>
            <person name="Korf I.H.E."/>
            <person name="Adriaennsens E."/>
            <person name="Dreiseikelmann B."/>
            <person name="Kropinski A."/>
            <person name="Nimtz M."/>
            <person name="Meier-Kolthoff J.P."/>
            <person name="Rohde M."/>
            <person name="van Raaij M."/>
            <person name="Wittmann J."/>
        </authorList>
    </citation>
    <scope>NUCLEOTIDE SEQUENCE [LARGE SCALE GENOMIC DNA]</scope>
</reference>
<protein>
    <submittedName>
        <fullName evidence="1">Uncharacterized protein</fullName>
    </submittedName>
</protein>
<dbReference type="InterPro" id="IPR055624">
    <property type="entry name" value="DUF7200"/>
</dbReference>
<dbReference type="Pfam" id="PF23830">
    <property type="entry name" value="DUF7200"/>
    <property type="match status" value="1"/>
</dbReference>
<proteinExistence type="predicted"/>
<evidence type="ECO:0000313" key="1">
    <source>
        <dbReference type="EMBL" id="QBO62763.1"/>
    </source>
</evidence>
<gene>
    <name evidence="1" type="ORF">G2469_00069</name>
</gene>
<sequence length="42" mass="5079">MKLTRISITEEKLGEFYVDEYMKVTYFHSLKVLVFGKLMYLN</sequence>
<accession>A0A482GE16</accession>